<dbReference type="SMART" id="SM00406">
    <property type="entry name" value="IGv"/>
    <property type="match status" value="2"/>
</dbReference>
<dbReference type="InterPro" id="IPR007110">
    <property type="entry name" value="Ig-like_dom"/>
</dbReference>
<comment type="subcellular location">
    <subcellularLocation>
        <location evidence="1">Cell membrane</location>
    </subcellularLocation>
</comment>
<evidence type="ECO:0000313" key="11">
    <source>
        <dbReference type="Ensembl" id="ENSSFAP00005015337.1"/>
    </source>
</evidence>
<proteinExistence type="predicted"/>
<reference evidence="11" key="3">
    <citation type="submission" date="2025-09" db="UniProtKB">
        <authorList>
            <consortium name="Ensembl"/>
        </authorList>
    </citation>
    <scope>IDENTIFICATION</scope>
</reference>
<reference evidence="11" key="2">
    <citation type="submission" date="2025-08" db="UniProtKB">
        <authorList>
            <consortium name="Ensembl"/>
        </authorList>
    </citation>
    <scope>IDENTIFICATION</scope>
</reference>
<dbReference type="InterPro" id="IPR013783">
    <property type="entry name" value="Ig-like_fold"/>
</dbReference>
<evidence type="ECO:0000256" key="4">
    <source>
        <dbReference type="ARBA" id="ARBA00022859"/>
    </source>
</evidence>
<dbReference type="GeneID" id="115395895"/>
<evidence type="ECO:0000256" key="3">
    <source>
        <dbReference type="ARBA" id="ARBA00022729"/>
    </source>
</evidence>
<dbReference type="GO" id="GO:0005886">
    <property type="term" value="C:plasma membrane"/>
    <property type="evidence" value="ECO:0007669"/>
    <property type="project" value="UniProtKB-SubCell"/>
</dbReference>
<keyword evidence="8" id="KW-1133">Transmembrane helix</keyword>
<dbReference type="PROSITE" id="PS50835">
    <property type="entry name" value="IG_LIKE"/>
    <property type="match status" value="2"/>
</dbReference>
<dbReference type="GO" id="GO:0002376">
    <property type="term" value="P:immune system process"/>
    <property type="evidence" value="ECO:0007669"/>
    <property type="project" value="UniProtKB-KW"/>
</dbReference>
<feature type="domain" description="Ig-like" evidence="10">
    <location>
        <begin position="30"/>
        <end position="136"/>
    </location>
</feature>
<keyword evidence="5 8" id="KW-0472">Membrane</keyword>
<dbReference type="InParanoid" id="A0A672GAM3"/>
<organism evidence="11 12">
    <name type="scientific">Salarias fasciatus</name>
    <name type="common">Jewelled blenny</name>
    <name type="synonym">Blennius fasciatus</name>
    <dbReference type="NCBI Taxonomy" id="181472"/>
    <lineage>
        <taxon>Eukaryota</taxon>
        <taxon>Metazoa</taxon>
        <taxon>Chordata</taxon>
        <taxon>Craniata</taxon>
        <taxon>Vertebrata</taxon>
        <taxon>Euteleostomi</taxon>
        <taxon>Actinopterygii</taxon>
        <taxon>Neopterygii</taxon>
        <taxon>Teleostei</taxon>
        <taxon>Neoteleostei</taxon>
        <taxon>Acanthomorphata</taxon>
        <taxon>Ovalentaria</taxon>
        <taxon>Blenniimorphae</taxon>
        <taxon>Blenniiformes</taxon>
        <taxon>Blennioidei</taxon>
        <taxon>Blenniidae</taxon>
        <taxon>Salariinae</taxon>
        <taxon>Salarias</taxon>
    </lineage>
</organism>
<dbReference type="PANTHER" id="PTHR19433:SF127">
    <property type="entry name" value="NITR9"/>
    <property type="match status" value="1"/>
</dbReference>
<evidence type="ECO:0000313" key="12">
    <source>
        <dbReference type="Proteomes" id="UP000472267"/>
    </source>
</evidence>
<keyword evidence="2" id="KW-1003">Cell membrane</keyword>
<evidence type="ECO:0000256" key="2">
    <source>
        <dbReference type="ARBA" id="ARBA00022475"/>
    </source>
</evidence>
<dbReference type="Ensembl" id="ENSSFAT00005015963.1">
    <property type="protein sequence ID" value="ENSSFAP00005015337.1"/>
    <property type="gene ID" value="ENSSFAG00005008206.1"/>
</dbReference>
<evidence type="ECO:0000256" key="5">
    <source>
        <dbReference type="ARBA" id="ARBA00023136"/>
    </source>
</evidence>
<evidence type="ECO:0000256" key="7">
    <source>
        <dbReference type="ARBA" id="ARBA00023180"/>
    </source>
</evidence>
<keyword evidence="12" id="KW-1185">Reference proteome</keyword>
<dbReference type="Gene3D" id="2.60.40.10">
    <property type="entry name" value="Immunoglobulins"/>
    <property type="match status" value="2"/>
</dbReference>
<gene>
    <name evidence="11" type="primary">LOC115395895</name>
</gene>
<dbReference type="PANTHER" id="PTHR19433">
    <property type="entry name" value="T-CELL RECEPTOR ALPHA CHAIN V REGION-RELATED"/>
    <property type="match status" value="1"/>
</dbReference>
<dbReference type="InterPro" id="IPR036179">
    <property type="entry name" value="Ig-like_dom_sf"/>
</dbReference>
<evidence type="ECO:0000256" key="9">
    <source>
        <dbReference type="SAM" id="SignalP"/>
    </source>
</evidence>
<dbReference type="CDD" id="cd00099">
    <property type="entry name" value="IgV"/>
    <property type="match status" value="2"/>
</dbReference>
<dbReference type="InterPro" id="IPR013106">
    <property type="entry name" value="Ig_V-set"/>
</dbReference>
<feature type="chain" id="PRO_5025519666" evidence="9">
    <location>
        <begin position="27"/>
        <end position="337"/>
    </location>
</feature>
<dbReference type="SMART" id="SM00409">
    <property type="entry name" value="IG"/>
    <property type="match status" value="2"/>
</dbReference>
<keyword evidence="3 9" id="KW-0732">Signal</keyword>
<keyword evidence="4" id="KW-0391">Immunity</keyword>
<evidence type="ECO:0000256" key="6">
    <source>
        <dbReference type="ARBA" id="ARBA00023157"/>
    </source>
</evidence>
<name>A0A672GAM3_SALFA</name>
<dbReference type="FunCoup" id="A0A672GAM3">
    <property type="interactions" value="95"/>
</dbReference>
<feature type="signal peptide" evidence="9">
    <location>
        <begin position="1"/>
        <end position="26"/>
    </location>
</feature>
<reference evidence="11" key="1">
    <citation type="submission" date="2019-06" db="EMBL/GenBank/DDBJ databases">
        <authorList>
            <consortium name="Wellcome Sanger Institute Data Sharing"/>
        </authorList>
    </citation>
    <scope>NUCLEOTIDE SEQUENCE [LARGE SCALE GENOMIC DNA]</scope>
</reference>
<dbReference type="AlphaFoldDB" id="A0A672GAM3"/>
<dbReference type="GO" id="GO:0009617">
    <property type="term" value="P:response to bacterium"/>
    <property type="evidence" value="ECO:0007669"/>
    <property type="project" value="TreeGrafter"/>
</dbReference>
<keyword evidence="6" id="KW-1015">Disulfide bond</keyword>
<evidence type="ECO:0000256" key="1">
    <source>
        <dbReference type="ARBA" id="ARBA00004236"/>
    </source>
</evidence>
<feature type="domain" description="Ig-like" evidence="10">
    <location>
        <begin position="142"/>
        <end position="244"/>
    </location>
</feature>
<evidence type="ECO:0000259" key="10">
    <source>
        <dbReference type="PROSITE" id="PS50835"/>
    </source>
</evidence>
<dbReference type="Pfam" id="PF07686">
    <property type="entry name" value="V-set"/>
    <property type="match status" value="2"/>
</dbReference>
<keyword evidence="8" id="KW-0812">Transmembrane</keyword>
<keyword evidence="7" id="KW-0325">Glycoprotein</keyword>
<dbReference type="RefSeq" id="XP_029957432.1">
    <property type="nucleotide sequence ID" value="XM_030101572.1"/>
</dbReference>
<evidence type="ECO:0000256" key="8">
    <source>
        <dbReference type="SAM" id="Phobius"/>
    </source>
</evidence>
<dbReference type="InterPro" id="IPR003599">
    <property type="entry name" value="Ig_sub"/>
</dbReference>
<dbReference type="OMA" id="FYRPFLC"/>
<protein>
    <submittedName>
        <fullName evidence="11">Uncharacterized LOC115395895</fullName>
    </submittedName>
</protein>
<dbReference type="OrthoDB" id="6370831at2759"/>
<dbReference type="Proteomes" id="UP000472267">
    <property type="component" value="Chromosome 10"/>
</dbReference>
<sequence>MNTMASGVTTLYLTFMFVGNMASSSSSVHPKRDFVSVEPNKTLILQCVYEGDVNPRQYWYKQSFGQKPRLISSFYSYNEKDAFYGEFRDDPRFTLVVTNRSSYLKITNLSMSDSATYFCVSSYLYTVRFSASITVSVTDLSTEAMLHQSTHKIIERGDSVTLSCTVNTRNCDGGHRVYWFRKPEGSLPGHIYTSGDMIQQCDTKTHTCVYRLTIKSPSSSDEGTYFCAVASCGHVLFGNGTKLNIRDDDVKFWKGASAFTIILCVLLALSICVMITTKSCRSPESVSELINPPQTDIKGHPPAGCLGFAAVSVNLTDSSRRLLDPTWSACVYYSVKQ</sequence>
<feature type="transmembrane region" description="Helical" evidence="8">
    <location>
        <begin position="252"/>
        <end position="275"/>
    </location>
</feature>
<dbReference type="SUPFAM" id="SSF48726">
    <property type="entry name" value="Immunoglobulin"/>
    <property type="match status" value="2"/>
</dbReference>
<accession>A0A672GAM3</accession>
<dbReference type="InterPro" id="IPR052051">
    <property type="entry name" value="TCR_complex_component"/>
</dbReference>